<evidence type="ECO:0000313" key="6">
    <source>
        <dbReference type="EMBL" id="OUQ35592.1"/>
    </source>
</evidence>
<keyword evidence="7" id="KW-1185">Reference proteome</keyword>
<protein>
    <submittedName>
        <fullName evidence="6">23S rRNA (Uracil(1939)-C(5))-methyltransferase RlmD</fullName>
    </submittedName>
</protein>
<dbReference type="Pfam" id="PF01938">
    <property type="entry name" value="TRAM"/>
    <property type="match status" value="1"/>
</dbReference>
<dbReference type="EMBL" id="NFLJ01000007">
    <property type="protein sequence ID" value="OUQ35592.1"/>
    <property type="molecule type" value="Genomic_DNA"/>
</dbReference>
<comment type="caution">
    <text evidence="4">Lacks conserved residue(s) required for the propagation of feature annotation.</text>
</comment>
<evidence type="ECO:0000256" key="4">
    <source>
        <dbReference type="PROSITE-ProRule" id="PRU01024"/>
    </source>
</evidence>
<dbReference type="SUPFAM" id="SSF53335">
    <property type="entry name" value="S-adenosyl-L-methionine-dependent methyltransferases"/>
    <property type="match status" value="1"/>
</dbReference>
<sequence>MRKERVEIKKLGINGEGIGYIHKKICFIQDALPGEIVDVEIVQETRQFLKGVVKKYIEKSKYRQPSFCKEYKNCQGCALTTLDYSQHLNFKKGLLKDALKKYTHFDVEHLPIQKTIKAPLTQHYRQVVSLPMTYFKGKIYAGIFQRETKYLTLMNECAMQDQTINTSIQQIEDILHLHQVRDYNDKVKKGLRFMRIRHIDGQLQVLFVTGQDGLKPEVIEAVSQIPQVKSVWYTINTTRYQQFEMQGYKKVYGQSYLPFECFGQKYLYSVKSEFPVYPEMEKRKLELIRSLLDDDSKILSLNCGIGLLELSLKQNIVAVDEKNYHIKDAKDNAKFLGRTHVQWICQDVHEAVIHQCKKQHFDEVIVRTSQLSDAMKQSFILSKVKHIIYVSDHPSALAKDLEELDKYYRIDKMVPLDTYPYSAKFDTIVSLVRK</sequence>
<dbReference type="InterPro" id="IPR002792">
    <property type="entry name" value="TRAM_dom"/>
</dbReference>
<dbReference type="PANTHER" id="PTHR11061:SF30">
    <property type="entry name" value="TRNA (URACIL(54)-C(5))-METHYLTRANSFERASE"/>
    <property type="match status" value="1"/>
</dbReference>
<dbReference type="InterPro" id="IPR029063">
    <property type="entry name" value="SAM-dependent_MTases_sf"/>
</dbReference>
<dbReference type="PROSITE" id="PS50926">
    <property type="entry name" value="TRAM"/>
    <property type="match status" value="1"/>
</dbReference>
<dbReference type="SUPFAM" id="SSF50249">
    <property type="entry name" value="Nucleic acid-binding proteins"/>
    <property type="match status" value="1"/>
</dbReference>
<proteinExistence type="inferred from homology"/>
<evidence type="ECO:0000259" key="5">
    <source>
        <dbReference type="PROSITE" id="PS50926"/>
    </source>
</evidence>
<keyword evidence="1 4" id="KW-0489">Methyltransferase</keyword>
<evidence type="ECO:0000256" key="2">
    <source>
        <dbReference type="ARBA" id="ARBA00022679"/>
    </source>
</evidence>
<dbReference type="NCBIfam" id="TIGR00479">
    <property type="entry name" value="rumA"/>
    <property type="match status" value="1"/>
</dbReference>
<evidence type="ECO:0000256" key="1">
    <source>
        <dbReference type="ARBA" id="ARBA00022603"/>
    </source>
</evidence>
<evidence type="ECO:0000313" key="7">
    <source>
        <dbReference type="Proteomes" id="UP000195305"/>
    </source>
</evidence>
<gene>
    <name evidence="6" type="ORF">B5E75_03550</name>
</gene>
<dbReference type="PANTHER" id="PTHR11061">
    <property type="entry name" value="RNA M5U METHYLTRANSFERASE"/>
    <property type="match status" value="1"/>
</dbReference>
<dbReference type="RefSeq" id="WP_087357407.1">
    <property type="nucleotide sequence ID" value="NZ_NFLJ01000007.1"/>
</dbReference>
<dbReference type="OrthoDB" id="9804590at2"/>
<dbReference type="Gene3D" id="2.40.50.1070">
    <property type="match status" value="1"/>
</dbReference>
<dbReference type="Proteomes" id="UP000195305">
    <property type="component" value="Unassembled WGS sequence"/>
</dbReference>
<dbReference type="GO" id="GO:0070475">
    <property type="term" value="P:rRNA base methylation"/>
    <property type="evidence" value="ECO:0007669"/>
    <property type="project" value="TreeGrafter"/>
</dbReference>
<keyword evidence="2 4" id="KW-0808">Transferase</keyword>
<reference evidence="6 7" key="1">
    <citation type="journal article" date="2018" name="BMC Genomics">
        <title>Whole genome sequencing and function prediction of 133 gut anaerobes isolated from chicken caecum in pure cultures.</title>
        <authorList>
            <person name="Medvecky M."/>
            <person name="Cejkova D."/>
            <person name="Polansky O."/>
            <person name="Karasova D."/>
            <person name="Kubasova T."/>
            <person name="Cizek A."/>
            <person name="Rychlik I."/>
        </authorList>
    </citation>
    <scope>NUCLEOTIDE SEQUENCE [LARGE SCALE GENOMIC DNA]</scope>
    <source>
        <strain evidence="6 7">An13</strain>
    </source>
</reference>
<dbReference type="GO" id="GO:0070041">
    <property type="term" value="F:rRNA (uridine-C5-)-methyltransferase activity"/>
    <property type="evidence" value="ECO:0007669"/>
    <property type="project" value="TreeGrafter"/>
</dbReference>
<name>A0A1Y4T326_9FIRM</name>
<evidence type="ECO:0000256" key="3">
    <source>
        <dbReference type="ARBA" id="ARBA00022691"/>
    </source>
</evidence>
<feature type="domain" description="TRAM" evidence="5">
    <location>
        <begin position="1"/>
        <end position="55"/>
    </location>
</feature>
<organism evidence="6 7">
    <name type="scientific">Massilimicrobiota timonensis</name>
    <dbReference type="NCBI Taxonomy" id="1776392"/>
    <lineage>
        <taxon>Bacteria</taxon>
        <taxon>Bacillati</taxon>
        <taxon>Bacillota</taxon>
        <taxon>Erysipelotrichia</taxon>
        <taxon>Erysipelotrichales</taxon>
        <taxon>Erysipelotrichaceae</taxon>
        <taxon>Massilimicrobiota</taxon>
    </lineage>
</organism>
<dbReference type="PROSITE" id="PS51687">
    <property type="entry name" value="SAM_MT_RNA_M5U"/>
    <property type="match status" value="1"/>
</dbReference>
<dbReference type="InterPro" id="IPR010280">
    <property type="entry name" value="U5_MeTrfase_fam"/>
</dbReference>
<feature type="binding site" evidence="4">
    <location>
        <position position="320"/>
    </location>
    <ligand>
        <name>S-adenosyl-L-methionine</name>
        <dbReference type="ChEBI" id="CHEBI:59789"/>
    </ligand>
</feature>
<dbReference type="InterPro" id="IPR012340">
    <property type="entry name" value="NA-bd_OB-fold"/>
</dbReference>
<dbReference type="Gene3D" id="2.40.50.140">
    <property type="entry name" value="Nucleic acid-binding proteins"/>
    <property type="match status" value="1"/>
</dbReference>
<dbReference type="AlphaFoldDB" id="A0A1Y4T326"/>
<comment type="similarity">
    <text evidence="4">Belongs to the class I-like SAM-binding methyltransferase superfamily. RNA M5U methyltransferase family.</text>
</comment>
<dbReference type="Gene3D" id="3.40.50.150">
    <property type="entry name" value="Vaccinia Virus protein VP39"/>
    <property type="match status" value="1"/>
</dbReference>
<comment type="caution">
    <text evidence="6">The sequence shown here is derived from an EMBL/GenBank/DDBJ whole genome shotgun (WGS) entry which is preliminary data.</text>
</comment>
<keyword evidence="3 4" id="KW-0949">S-adenosyl-L-methionine</keyword>
<accession>A0A1Y4T326</accession>